<dbReference type="GO" id="GO:0005737">
    <property type="term" value="C:cytoplasm"/>
    <property type="evidence" value="ECO:0007669"/>
    <property type="project" value="TreeGrafter"/>
</dbReference>
<reference evidence="4" key="1">
    <citation type="submission" date="2018-05" db="EMBL/GenBank/DDBJ databases">
        <authorList>
            <person name="Lanie J.A."/>
            <person name="Ng W.-L."/>
            <person name="Kazmierczak K.M."/>
            <person name="Andrzejewski T.M."/>
            <person name="Davidsen T.M."/>
            <person name="Wayne K.J."/>
            <person name="Tettelin H."/>
            <person name="Glass J.I."/>
            <person name="Rusch D."/>
            <person name="Podicherti R."/>
            <person name="Tsui H.-C.T."/>
            <person name="Winkler M.E."/>
        </authorList>
    </citation>
    <scope>NUCLEOTIDE SEQUENCE</scope>
</reference>
<keyword evidence="2" id="KW-0378">Hydrolase</keyword>
<protein>
    <recommendedName>
        <fullName evidence="3">Sulfatase N-terminal domain-containing protein</fullName>
    </recommendedName>
</protein>
<gene>
    <name evidence="4" type="ORF">METZ01_LOCUS466719</name>
</gene>
<dbReference type="InterPro" id="IPR017850">
    <property type="entry name" value="Alkaline_phosphatase_core_sf"/>
</dbReference>
<evidence type="ECO:0000256" key="2">
    <source>
        <dbReference type="ARBA" id="ARBA00022801"/>
    </source>
</evidence>
<evidence type="ECO:0000259" key="3">
    <source>
        <dbReference type="Pfam" id="PF00884"/>
    </source>
</evidence>
<dbReference type="Pfam" id="PF00884">
    <property type="entry name" value="Sulfatase"/>
    <property type="match status" value="1"/>
</dbReference>
<dbReference type="AlphaFoldDB" id="A0A383B324"/>
<name>A0A383B324_9ZZZZ</name>
<dbReference type="SUPFAM" id="SSF53649">
    <property type="entry name" value="Alkaline phosphatase-like"/>
    <property type="match status" value="1"/>
</dbReference>
<dbReference type="EMBL" id="UINC01196730">
    <property type="protein sequence ID" value="SVE13865.1"/>
    <property type="molecule type" value="Genomic_DNA"/>
</dbReference>
<feature type="non-terminal residue" evidence="4">
    <location>
        <position position="1"/>
    </location>
</feature>
<evidence type="ECO:0000256" key="1">
    <source>
        <dbReference type="ARBA" id="ARBA00022723"/>
    </source>
</evidence>
<sequence length="248" mass="28078">ALATGLQAHRFGGQSNAIFLPLSRQTYYQRLRDTGYRIGCVGKLDLAKPLGNNSDGARPACFSWGFTHPLECEGKMHAGQGNGKPFGPYTHYLQQKGLLEDFNADYKKRRQNGYALSAWDSVLPSEDFEDAYIGRQSATWINQALDDYPWHLFVSFVGPHDPFDPPKEYAEQYRNAEMPEAIVDSLKEKPQHIHHRQIDASLEQIAVCRRQYCAAIELIDHQIGEILTALKNRGMMDNTYVIFSSDHG</sequence>
<dbReference type="InterPro" id="IPR000917">
    <property type="entry name" value="Sulfatase_N"/>
</dbReference>
<evidence type="ECO:0000313" key="4">
    <source>
        <dbReference type="EMBL" id="SVE13865.1"/>
    </source>
</evidence>
<dbReference type="PANTHER" id="PTHR45953:SF1">
    <property type="entry name" value="IDURONATE 2-SULFATASE"/>
    <property type="match status" value="1"/>
</dbReference>
<accession>A0A383B324</accession>
<dbReference type="Gene3D" id="3.40.720.10">
    <property type="entry name" value="Alkaline Phosphatase, subunit A"/>
    <property type="match status" value="1"/>
</dbReference>
<organism evidence="4">
    <name type="scientific">marine metagenome</name>
    <dbReference type="NCBI Taxonomy" id="408172"/>
    <lineage>
        <taxon>unclassified sequences</taxon>
        <taxon>metagenomes</taxon>
        <taxon>ecological metagenomes</taxon>
    </lineage>
</organism>
<keyword evidence="1" id="KW-0479">Metal-binding</keyword>
<dbReference type="GO" id="GO:0046872">
    <property type="term" value="F:metal ion binding"/>
    <property type="evidence" value="ECO:0007669"/>
    <property type="project" value="UniProtKB-KW"/>
</dbReference>
<dbReference type="GO" id="GO:0008484">
    <property type="term" value="F:sulfuric ester hydrolase activity"/>
    <property type="evidence" value="ECO:0007669"/>
    <property type="project" value="TreeGrafter"/>
</dbReference>
<dbReference type="PANTHER" id="PTHR45953">
    <property type="entry name" value="IDURONATE 2-SULFATASE"/>
    <property type="match status" value="1"/>
</dbReference>
<feature type="domain" description="Sulfatase N-terminal" evidence="3">
    <location>
        <begin position="2"/>
        <end position="248"/>
    </location>
</feature>
<proteinExistence type="predicted"/>
<feature type="non-terminal residue" evidence="4">
    <location>
        <position position="248"/>
    </location>
</feature>